<feature type="chain" id="PRO_5012691556" evidence="1">
    <location>
        <begin position="22"/>
        <end position="231"/>
    </location>
</feature>
<reference evidence="4" key="1">
    <citation type="submission" date="2017-03" db="EMBL/GenBank/DDBJ databases">
        <title>Phytopthora megakarya and P. palmivora, two closely related causual agents of cacao black pod achieved similar genome size and gene model numbers by different mechanisms.</title>
        <authorList>
            <person name="Ali S."/>
            <person name="Shao J."/>
            <person name="Larry D.J."/>
            <person name="Kronmiller B."/>
            <person name="Shen D."/>
            <person name="Strem M.D."/>
            <person name="Melnick R.L."/>
            <person name="Guiltinan M.J."/>
            <person name="Tyler B.M."/>
            <person name="Meinhardt L.W."/>
            <person name="Bailey B.A."/>
        </authorList>
    </citation>
    <scope>NUCLEOTIDE SEQUENCE [LARGE SCALE GENOMIC DNA]</scope>
    <source>
        <strain evidence="4">zdho120</strain>
    </source>
</reference>
<dbReference type="OrthoDB" id="124843at2759"/>
<organism evidence="3 4">
    <name type="scientific">Phytophthora megakarya</name>
    <dbReference type="NCBI Taxonomy" id="4795"/>
    <lineage>
        <taxon>Eukaryota</taxon>
        <taxon>Sar</taxon>
        <taxon>Stramenopiles</taxon>
        <taxon>Oomycota</taxon>
        <taxon>Peronosporomycetes</taxon>
        <taxon>Peronosporales</taxon>
        <taxon>Peronosporaceae</taxon>
        <taxon>Phytophthora</taxon>
    </lineage>
</organism>
<dbReference type="AlphaFoldDB" id="A0A225W522"/>
<evidence type="ECO:0000313" key="3">
    <source>
        <dbReference type="EMBL" id="OWZ12474.1"/>
    </source>
</evidence>
<gene>
    <name evidence="3" type="ORF">PHMEG_00014359</name>
</gene>
<dbReference type="Proteomes" id="UP000198211">
    <property type="component" value="Unassembled WGS sequence"/>
</dbReference>
<name>A0A225W522_9STRA</name>
<keyword evidence="4" id="KW-1185">Reference proteome</keyword>
<dbReference type="InterPro" id="IPR040786">
    <property type="entry name" value="RXLR_WY"/>
</dbReference>
<feature type="domain" description="RXLR phytopathogen effector protein WY-domain" evidence="2">
    <location>
        <begin position="132"/>
        <end position="181"/>
    </location>
</feature>
<feature type="signal peptide" evidence="1">
    <location>
        <begin position="1"/>
        <end position="21"/>
    </location>
</feature>
<comment type="caution">
    <text evidence="3">The sequence shown here is derived from an EMBL/GenBank/DDBJ whole genome shotgun (WGS) entry which is preliminary data.</text>
</comment>
<dbReference type="EMBL" id="NBNE01001836">
    <property type="protein sequence ID" value="OWZ12474.1"/>
    <property type="molecule type" value="Genomic_DNA"/>
</dbReference>
<evidence type="ECO:0000259" key="2">
    <source>
        <dbReference type="Pfam" id="PF18634"/>
    </source>
</evidence>
<sequence length="231" mass="26361">MTTTKLLIVLLVATIFLNTSALNHGALKGSNPKSPLSSVTTMQRFLKIEPTNNTGDEEDGERAGAQGVVKLVDLDAKTGKFENFNNWLVSKYWTATGADPWNVFRVLRLGKAKDRIGEKKNIIWWFRFVQDYRTRKGLSSFRDYQMFSILNKSGASEAKLALLFQSLKDIEDVRPLATSMQTFQFQYWKNRQRYTPDTVRNILLSNHNALDAASDSRYKIISSFEKSFNSL</sequence>
<keyword evidence="1" id="KW-0732">Signal</keyword>
<dbReference type="Pfam" id="PF18634">
    <property type="entry name" value="RXLR_WY"/>
    <property type="match status" value="1"/>
</dbReference>
<protein>
    <submittedName>
        <fullName evidence="3">RxLR effector protein</fullName>
    </submittedName>
</protein>
<accession>A0A225W522</accession>
<evidence type="ECO:0000313" key="4">
    <source>
        <dbReference type="Proteomes" id="UP000198211"/>
    </source>
</evidence>
<evidence type="ECO:0000256" key="1">
    <source>
        <dbReference type="SAM" id="SignalP"/>
    </source>
</evidence>
<proteinExistence type="predicted"/>